<dbReference type="Gene3D" id="3.30.160.250">
    <property type="match status" value="1"/>
</dbReference>
<gene>
    <name evidence="1" type="ORF">S06H3_12497</name>
</gene>
<comment type="caution">
    <text evidence="1">The sequence shown here is derived from an EMBL/GenBank/DDBJ whole genome shotgun (WGS) entry which is preliminary data.</text>
</comment>
<organism evidence="1">
    <name type="scientific">marine sediment metagenome</name>
    <dbReference type="NCBI Taxonomy" id="412755"/>
    <lineage>
        <taxon>unclassified sequences</taxon>
        <taxon>metagenomes</taxon>
        <taxon>ecological metagenomes</taxon>
    </lineage>
</organism>
<dbReference type="PANTHER" id="PTHR34504:SF2">
    <property type="entry name" value="UPF0150 PROTEIN SSL0259"/>
    <property type="match status" value="1"/>
</dbReference>
<dbReference type="PANTHER" id="PTHR34504">
    <property type="entry name" value="ANTITOXIN HICB"/>
    <property type="match status" value="1"/>
</dbReference>
<proteinExistence type="predicted"/>
<dbReference type="EMBL" id="BARV01006113">
    <property type="protein sequence ID" value="GAI08208.1"/>
    <property type="molecule type" value="Genomic_DNA"/>
</dbReference>
<reference evidence="1" key="1">
    <citation type="journal article" date="2014" name="Front. Microbiol.">
        <title>High frequency of phylogenetically diverse reductive dehalogenase-homologous genes in deep subseafloor sedimentary metagenomes.</title>
        <authorList>
            <person name="Kawai M."/>
            <person name="Futagami T."/>
            <person name="Toyoda A."/>
            <person name="Takaki Y."/>
            <person name="Nishi S."/>
            <person name="Hori S."/>
            <person name="Arai W."/>
            <person name="Tsubouchi T."/>
            <person name="Morono Y."/>
            <person name="Uchiyama I."/>
            <person name="Ito T."/>
            <person name="Fujiyama A."/>
            <person name="Inagaki F."/>
            <person name="Takami H."/>
        </authorList>
    </citation>
    <scope>NUCLEOTIDE SEQUENCE</scope>
    <source>
        <strain evidence="1">Expedition CK06-06</strain>
    </source>
</reference>
<evidence type="ECO:0000313" key="1">
    <source>
        <dbReference type="EMBL" id="GAI08208.1"/>
    </source>
</evidence>
<evidence type="ECO:0008006" key="2">
    <source>
        <dbReference type="Google" id="ProtNLM"/>
    </source>
</evidence>
<dbReference type="SUPFAM" id="SSF143100">
    <property type="entry name" value="TTHA1013/TTHA0281-like"/>
    <property type="match status" value="1"/>
</dbReference>
<sequence>MLVKTFTVVLHKETDLYVADCPEVGTTSQGYTIDEAIENLKEATEM</sequence>
<dbReference type="InterPro" id="IPR035069">
    <property type="entry name" value="TTHA1013/TTHA0281-like"/>
</dbReference>
<dbReference type="InterPro" id="IPR051404">
    <property type="entry name" value="TA_system_antitoxin"/>
</dbReference>
<protein>
    <recommendedName>
        <fullName evidence="2">HicB-like antitoxin of toxin-antitoxin system domain-containing protein</fullName>
    </recommendedName>
</protein>
<dbReference type="AlphaFoldDB" id="X1KNE2"/>
<accession>X1KNE2</accession>
<name>X1KNE2_9ZZZZ</name>